<name>A3LYZ1_PICST</name>
<dbReference type="Proteomes" id="UP000002258">
    <property type="component" value="Chromosome 7"/>
</dbReference>
<dbReference type="OMA" id="PDDNETK"/>
<proteinExistence type="predicted"/>
<accession>A3LYZ1</accession>
<dbReference type="KEGG" id="pic:PICST_49747"/>
<evidence type="ECO:0000313" key="3">
    <source>
        <dbReference type="Proteomes" id="UP000002258"/>
    </source>
</evidence>
<gene>
    <name evidence="2" type="ORF">PICST_49747</name>
</gene>
<dbReference type="InParanoid" id="A3LYZ1"/>
<keyword evidence="3" id="KW-1185">Reference proteome</keyword>
<dbReference type="RefSeq" id="XP_001386278.2">
    <property type="nucleotide sequence ID" value="XM_001386241.1"/>
</dbReference>
<protein>
    <submittedName>
        <fullName evidence="2">Uncharacterized protein</fullName>
    </submittedName>
</protein>
<dbReference type="HOGENOM" id="CLU_080218_0_0_1"/>
<dbReference type="eggNOG" id="ENOG502RQ2H">
    <property type="taxonomic scope" value="Eukaryota"/>
</dbReference>
<dbReference type="GeneID" id="4840675"/>
<dbReference type="AlphaFoldDB" id="A3LYZ1"/>
<dbReference type="EMBL" id="CP000501">
    <property type="protein sequence ID" value="ABN68249.2"/>
    <property type="molecule type" value="Genomic_DNA"/>
</dbReference>
<keyword evidence="1" id="KW-0175">Coiled coil</keyword>
<evidence type="ECO:0000313" key="2">
    <source>
        <dbReference type="EMBL" id="ABN68249.2"/>
    </source>
</evidence>
<organism evidence="2 3">
    <name type="scientific">Scheffersomyces stipitis (strain ATCC 58785 / CBS 6054 / NBRC 10063 / NRRL Y-11545)</name>
    <name type="common">Yeast</name>
    <name type="synonym">Pichia stipitis</name>
    <dbReference type="NCBI Taxonomy" id="322104"/>
    <lineage>
        <taxon>Eukaryota</taxon>
        <taxon>Fungi</taxon>
        <taxon>Dikarya</taxon>
        <taxon>Ascomycota</taxon>
        <taxon>Saccharomycotina</taxon>
        <taxon>Pichiomycetes</taxon>
        <taxon>Debaryomycetaceae</taxon>
        <taxon>Scheffersomyces</taxon>
    </lineage>
</organism>
<feature type="coiled-coil region" evidence="1">
    <location>
        <begin position="67"/>
        <end position="126"/>
    </location>
</feature>
<sequence length="298" mass="34850">MSFVNTKQQRLIEDSVTNHVKYYDKITANYLKLRQSIFKLNASITKQLSEENSIVSDENKVEVYQLRFELDRAIEAYTSHLQELERNLVIAKDIKPPYRSEANSEFKTLQEKEQQLTEEIKDIQEVQKPRLDKMMSLVKSFDSNSKSNTARAMNPYRLRDLDKNEKVTEVDLRNLLFTHEEIVTLFDDVTVNLKNGNENEDHFSLKAQAIEQLNNNKIFEKVADSKYYYKLHRSQLRDVSASMAVHDYDELINTTIAEITALTKQGNDKKENWNKNAHKLEAIKNLLDDMDLEMDSSM</sequence>
<evidence type="ECO:0000256" key="1">
    <source>
        <dbReference type="SAM" id="Coils"/>
    </source>
</evidence>
<reference evidence="2 3" key="1">
    <citation type="journal article" date="2007" name="Nat. Biotechnol.">
        <title>Genome sequence of the lignocellulose-bioconverting and xylose-fermenting yeast Pichia stipitis.</title>
        <authorList>
            <person name="Jeffries T.W."/>
            <person name="Grigoriev I.V."/>
            <person name="Grimwood J."/>
            <person name="Laplaza J.M."/>
            <person name="Aerts A."/>
            <person name="Salamov A."/>
            <person name="Schmutz J."/>
            <person name="Lindquist E."/>
            <person name="Dehal P."/>
            <person name="Shapiro H."/>
            <person name="Jin Y.S."/>
            <person name="Passoth V."/>
            <person name="Richardson P.M."/>
        </authorList>
    </citation>
    <scope>NUCLEOTIDE SEQUENCE [LARGE SCALE GENOMIC DNA]</scope>
    <source>
        <strain evidence="3">ATCC 58785 / CBS 6054 / NBRC 10063 / NRRL Y-11545</strain>
    </source>
</reference>
<dbReference type="OrthoDB" id="4091843at2759"/>